<organism evidence="1 2">
    <name type="scientific">Mycolicibacterium agri</name>
    <name type="common">Mycobacterium agri</name>
    <dbReference type="NCBI Taxonomy" id="36811"/>
    <lineage>
        <taxon>Bacteria</taxon>
        <taxon>Bacillati</taxon>
        <taxon>Actinomycetota</taxon>
        <taxon>Actinomycetes</taxon>
        <taxon>Mycobacteriales</taxon>
        <taxon>Mycobacteriaceae</taxon>
        <taxon>Mycolicibacterium</taxon>
    </lineage>
</organism>
<evidence type="ECO:0000313" key="2">
    <source>
        <dbReference type="Proteomes" id="UP000465302"/>
    </source>
</evidence>
<gene>
    <name evidence="1" type="ORF">MAGR_20250</name>
</gene>
<evidence type="ECO:0000313" key="1">
    <source>
        <dbReference type="EMBL" id="GFG50584.1"/>
    </source>
</evidence>
<comment type="caution">
    <text evidence="1">The sequence shown here is derived from an EMBL/GenBank/DDBJ whole genome shotgun (WGS) entry which is preliminary data.</text>
</comment>
<dbReference type="AlphaFoldDB" id="A0A7I9VYQ5"/>
<dbReference type="Proteomes" id="UP000465302">
    <property type="component" value="Unassembled WGS sequence"/>
</dbReference>
<accession>A0A7I9VYQ5</accession>
<protein>
    <submittedName>
        <fullName evidence="1">Uncharacterized protein</fullName>
    </submittedName>
</protein>
<dbReference type="EMBL" id="BLKS01000001">
    <property type="protein sequence ID" value="GFG50584.1"/>
    <property type="molecule type" value="Genomic_DNA"/>
</dbReference>
<reference evidence="1 2" key="1">
    <citation type="journal article" date="2019" name="Emerg. Microbes Infect.">
        <title>Comprehensive subspecies identification of 175 nontuberculous mycobacteria species based on 7547 genomic profiles.</title>
        <authorList>
            <person name="Matsumoto Y."/>
            <person name="Kinjo T."/>
            <person name="Motooka D."/>
            <person name="Nabeya D."/>
            <person name="Jung N."/>
            <person name="Uechi K."/>
            <person name="Horii T."/>
            <person name="Iida T."/>
            <person name="Fujita J."/>
            <person name="Nakamura S."/>
        </authorList>
    </citation>
    <scope>NUCLEOTIDE SEQUENCE [LARGE SCALE GENOMIC DNA]</scope>
    <source>
        <strain evidence="1 2">JCM 6377</strain>
    </source>
</reference>
<proteinExistence type="predicted"/>
<sequence length="55" mass="6167">MASNADTAGRRKHMKYLWRLPYLGGSPTTGHQYGVQLYQRAAEVGDINEHVGRHA</sequence>
<name>A0A7I9VYQ5_MYCAG</name>